<protein>
    <submittedName>
        <fullName evidence="2">META domain-containing protein</fullName>
    </submittedName>
</protein>
<accession>A0A8J2TW98</accession>
<dbReference type="Proteomes" id="UP000616114">
    <property type="component" value="Unassembled WGS sequence"/>
</dbReference>
<sequence length="97" mass="10324">MGQPITGRWVSDEEGTPHLVLHEDGTVRGSDGCNGIASQYEVDGTTITVASFVSTLKGCPGVDTWLHGVRTLEPNGEEMAVFNSSGEQIGTLRYDGQ</sequence>
<feature type="domain" description="DUF306" evidence="1">
    <location>
        <begin position="14"/>
        <end position="61"/>
    </location>
</feature>
<dbReference type="InterPro" id="IPR038670">
    <property type="entry name" value="HslJ-like_sf"/>
</dbReference>
<reference evidence="2" key="2">
    <citation type="submission" date="2020-09" db="EMBL/GenBank/DDBJ databases">
        <authorList>
            <person name="Sun Q."/>
            <person name="Zhou Y."/>
        </authorList>
    </citation>
    <scope>NUCLEOTIDE SEQUENCE</scope>
    <source>
        <strain evidence="2">CGMCC 1.12785</strain>
    </source>
</reference>
<dbReference type="EMBL" id="BMFY01000003">
    <property type="protein sequence ID" value="GGA07083.1"/>
    <property type="molecule type" value="Genomic_DNA"/>
</dbReference>
<dbReference type="Gene3D" id="2.40.128.270">
    <property type="match status" value="1"/>
</dbReference>
<dbReference type="Pfam" id="PF03724">
    <property type="entry name" value="META"/>
    <property type="match status" value="1"/>
</dbReference>
<proteinExistence type="predicted"/>
<evidence type="ECO:0000313" key="3">
    <source>
        <dbReference type="Proteomes" id="UP000616114"/>
    </source>
</evidence>
<name>A0A8J2TW98_9MICO</name>
<organism evidence="2 3">
    <name type="scientific">Sediminivirga luteola</name>
    <dbReference type="NCBI Taxonomy" id="1774748"/>
    <lineage>
        <taxon>Bacteria</taxon>
        <taxon>Bacillati</taxon>
        <taxon>Actinomycetota</taxon>
        <taxon>Actinomycetes</taxon>
        <taxon>Micrococcales</taxon>
        <taxon>Brevibacteriaceae</taxon>
        <taxon>Sediminivirga</taxon>
    </lineage>
</organism>
<gene>
    <name evidence="2" type="ORF">GCM10011333_07150</name>
</gene>
<dbReference type="InterPro" id="IPR005184">
    <property type="entry name" value="DUF306_Meta_HslJ"/>
</dbReference>
<comment type="caution">
    <text evidence="2">The sequence shown here is derived from an EMBL/GenBank/DDBJ whole genome shotgun (WGS) entry which is preliminary data.</text>
</comment>
<evidence type="ECO:0000313" key="2">
    <source>
        <dbReference type="EMBL" id="GGA07083.1"/>
    </source>
</evidence>
<keyword evidence="3" id="KW-1185">Reference proteome</keyword>
<dbReference type="AlphaFoldDB" id="A0A8J2TW98"/>
<evidence type="ECO:0000259" key="1">
    <source>
        <dbReference type="Pfam" id="PF03724"/>
    </source>
</evidence>
<reference evidence="2" key="1">
    <citation type="journal article" date="2014" name="Int. J. Syst. Evol. Microbiol.">
        <title>Complete genome sequence of Corynebacterium casei LMG S-19264T (=DSM 44701T), isolated from a smear-ripened cheese.</title>
        <authorList>
            <consortium name="US DOE Joint Genome Institute (JGI-PGF)"/>
            <person name="Walter F."/>
            <person name="Albersmeier A."/>
            <person name="Kalinowski J."/>
            <person name="Ruckert C."/>
        </authorList>
    </citation>
    <scope>NUCLEOTIDE SEQUENCE</scope>
    <source>
        <strain evidence="2">CGMCC 1.12785</strain>
    </source>
</reference>